<dbReference type="Proteomes" id="UP000799640">
    <property type="component" value="Unassembled WGS sequence"/>
</dbReference>
<reference evidence="2" key="1">
    <citation type="journal article" date="2020" name="Stud. Mycol.">
        <title>101 Dothideomycetes genomes: a test case for predicting lifestyles and emergence of pathogens.</title>
        <authorList>
            <person name="Haridas S."/>
            <person name="Albert R."/>
            <person name="Binder M."/>
            <person name="Bloem J."/>
            <person name="Labutti K."/>
            <person name="Salamov A."/>
            <person name="Andreopoulos B."/>
            <person name="Baker S."/>
            <person name="Barry K."/>
            <person name="Bills G."/>
            <person name="Bluhm B."/>
            <person name="Cannon C."/>
            <person name="Castanera R."/>
            <person name="Culley D."/>
            <person name="Daum C."/>
            <person name="Ezra D."/>
            <person name="Gonzalez J."/>
            <person name="Henrissat B."/>
            <person name="Kuo A."/>
            <person name="Liang C."/>
            <person name="Lipzen A."/>
            <person name="Lutzoni F."/>
            <person name="Magnuson J."/>
            <person name="Mondo S."/>
            <person name="Nolan M."/>
            <person name="Ohm R."/>
            <person name="Pangilinan J."/>
            <person name="Park H.-J."/>
            <person name="Ramirez L."/>
            <person name="Alfaro M."/>
            <person name="Sun H."/>
            <person name="Tritt A."/>
            <person name="Yoshinaga Y."/>
            <person name="Zwiers L.-H."/>
            <person name="Turgeon B."/>
            <person name="Goodwin S."/>
            <person name="Spatafora J."/>
            <person name="Crous P."/>
            <person name="Grigoriev I."/>
        </authorList>
    </citation>
    <scope>NUCLEOTIDE SEQUENCE</scope>
    <source>
        <strain evidence="2">CBS 262.69</strain>
    </source>
</reference>
<dbReference type="EMBL" id="ML996690">
    <property type="protein sequence ID" value="KAF2402865.1"/>
    <property type="molecule type" value="Genomic_DNA"/>
</dbReference>
<accession>A0A6G1I4F8</accession>
<evidence type="ECO:0000256" key="1">
    <source>
        <dbReference type="SAM" id="MobiDB-lite"/>
    </source>
</evidence>
<dbReference type="AlphaFoldDB" id="A0A6G1I4F8"/>
<proteinExistence type="predicted"/>
<evidence type="ECO:0000313" key="2">
    <source>
        <dbReference type="EMBL" id="KAF2402865.1"/>
    </source>
</evidence>
<organism evidence="2 3">
    <name type="scientific">Trichodelitschia bisporula</name>
    <dbReference type="NCBI Taxonomy" id="703511"/>
    <lineage>
        <taxon>Eukaryota</taxon>
        <taxon>Fungi</taxon>
        <taxon>Dikarya</taxon>
        <taxon>Ascomycota</taxon>
        <taxon>Pezizomycotina</taxon>
        <taxon>Dothideomycetes</taxon>
        <taxon>Dothideomycetes incertae sedis</taxon>
        <taxon>Phaeotrichales</taxon>
        <taxon>Phaeotrichaceae</taxon>
        <taxon>Trichodelitschia</taxon>
    </lineage>
</organism>
<protein>
    <submittedName>
        <fullName evidence="2">Uncharacterized protein</fullName>
    </submittedName>
</protein>
<feature type="region of interest" description="Disordered" evidence="1">
    <location>
        <begin position="89"/>
        <end position="123"/>
    </location>
</feature>
<gene>
    <name evidence="2" type="ORF">EJ06DRAFT_311610</name>
</gene>
<keyword evidence="3" id="KW-1185">Reference proteome</keyword>
<sequence>MSNAKTRVSRSKVNPSIHGYHGFCLNFASPHAAAVRDSRPRAHCPPSPPILPVVSAILRTSEERRAHRCSQLRPPPASSLPLSVLAAQKRTRAAADNRLPNARVASAAPKRKNKGNADSNQENLSQRPYAFCASPMLVRLVKLGDVRKTRQRAVKGTCIARTRKSQTAGILWYTEKTDRLMFKDRRKIKIHLGLACLL</sequence>
<name>A0A6G1I4F8_9PEZI</name>
<evidence type="ECO:0000313" key="3">
    <source>
        <dbReference type="Proteomes" id="UP000799640"/>
    </source>
</evidence>